<reference evidence="1" key="2">
    <citation type="submission" date="2021-10" db="EMBL/GenBank/DDBJ databases">
        <title>Phylogenomics reveals ancestral predisposition of the termite-cultivated fungus Termitomyces towards a domesticated lifestyle.</title>
        <authorList>
            <person name="Auxier B."/>
            <person name="Grum-Grzhimaylo A."/>
            <person name="Cardenas M.E."/>
            <person name="Lodge J.D."/>
            <person name="Laessoe T."/>
            <person name="Pedersen O."/>
            <person name="Smith M.E."/>
            <person name="Kuyper T.W."/>
            <person name="Franco-Molano E.A."/>
            <person name="Baroni T.J."/>
            <person name="Aanen D.K."/>
        </authorList>
    </citation>
    <scope>NUCLEOTIDE SEQUENCE</scope>
    <source>
        <strain evidence="1">D49</strain>
    </source>
</reference>
<keyword evidence="2" id="KW-1185">Reference proteome</keyword>
<dbReference type="OrthoDB" id="2662290at2759"/>
<reference evidence="1" key="1">
    <citation type="submission" date="2021-02" db="EMBL/GenBank/DDBJ databases">
        <authorList>
            <person name="Nieuwenhuis M."/>
            <person name="Van De Peppel L.J.J."/>
        </authorList>
    </citation>
    <scope>NUCLEOTIDE SEQUENCE</scope>
    <source>
        <strain evidence="1">D49</strain>
    </source>
</reference>
<proteinExistence type="predicted"/>
<accession>A0A9P7KKZ3</accession>
<evidence type="ECO:0000313" key="1">
    <source>
        <dbReference type="EMBL" id="KAG5652185.1"/>
    </source>
</evidence>
<comment type="caution">
    <text evidence="1">The sequence shown here is derived from an EMBL/GenBank/DDBJ whole genome shotgun (WGS) entry which is preliminary data.</text>
</comment>
<sequence length="116" mass="12448">MPAHPSYNTYNKELTVLRKGHALYHPEPVNGRPVEIGDVGFIVAGSFQFLFSATGGADDPVQVHGVPEGFVPLELSPEALDIRETGIQAGPLHGRTVVSNPTAWDQASARSVFLDL</sequence>
<dbReference type="AlphaFoldDB" id="A0A9P7KKZ3"/>
<name>A0A9P7KKZ3_9AGAR</name>
<gene>
    <name evidence="1" type="ORF">H0H81_005984</name>
</gene>
<dbReference type="EMBL" id="JABCKI010000152">
    <property type="protein sequence ID" value="KAG5652185.1"/>
    <property type="molecule type" value="Genomic_DNA"/>
</dbReference>
<dbReference type="Proteomes" id="UP000717328">
    <property type="component" value="Unassembled WGS sequence"/>
</dbReference>
<evidence type="ECO:0000313" key="2">
    <source>
        <dbReference type="Proteomes" id="UP000717328"/>
    </source>
</evidence>
<organism evidence="1 2">
    <name type="scientific">Sphagnurus paluster</name>
    <dbReference type="NCBI Taxonomy" id="117069"/>
    <lineage>
        <taxon>Eukaryota</taxon>
        <taxon>Fungi</taxon>
        <taxon>Dikarya</taxon>
        <taxon>Basidiomycota</taxon>
        <taxon>Agaricomycotina</taxon>
        <taxon>Agaricomycetes</taxon>
        <taxon>Agaricomycetidae</taxon>
        <taxon>Agaricales</taxon>
        <taxon>Tricholomatineae</taxon>
        <taxon>Lyophyllaceae</taxon>
        <taxon>Sphagnurus</taxon>
    </lineage>
</organism>
<protein>
    <submittedName>
        <fullName evidence="1">Uncharacterized protein</fullName>
    </submittedName>
</protein>